<evidence type="ECO:0000313" key="1">
    <source>
        <dbReference type="EMBL" id="SHL00311.1"/>
    </source>
</evidence>
<dbReference type="EMBL" id="FRAF01000031">
    <property type="protein sequence ID" value="SHL00311.1"/>
    <property type="molecule type" value="Genomic_DNA"/>
</dbReference>
<evidence type="ECO:0000313" key="2">
    <source>
        <dbReference type="Proteomes" id="UP000184016"/>
    </source>
</evidence>
<dbReference type="AlphaFoldDB" id="A0A1M6X330"/>
<organism evidence="1 2">
    <name type="scientific">Alicyclobacillus tolerans</name>
    <dbReference type="NCBI Taxonomy" id="90970"/>
    <lineage>
        <taxon>Bacteria</taxon>
        <taxon>Bacillati</taxon>
        <taxon>Bacillota</taxon>
        <taxon>Bacilli</taxon>
        <taxon>Bacillales</taxon>
        <taxon>Alicyclobacillaceae</taxon>
        <taxon>Alicyclobacillus</taxon>
    </lineage>
</organism>
<protein>
    <submittedName>
        <fullName evidence="1">Uncharacterized protein</fullName>
    </submittedName>
</protein>
<proteinExistence type="predicted"/>
<keyword evidence="2" id="KW-1185">Reference proteome</keyword>
<name>A0A1M6X330_9BACL</name>
<gene>
    <name evidence="1" type="ORF">SAMN05443507_13118</name>
</gene>
<dbReference type="STRING" id="1830138.SAMN05443507_13118"/>
<accession>A0A1M6X330</accession>
<reference evidence="2" key="1">
    <citation type="submission" date="2016-11" db="EMBL/GenBank/DDBJ databases">
        <authorList>
            <person name="Varghese N."/>
            <person name="Submissions S."/>
        </authorList>
    </citation>
    <scope>NUCLEOTIDE SEQUENCE [LARGE SCALE GENOMIC DNA]</scope>
    <source>
        <strain evidence="2">USBA-503</strain>
    </source>
</reference>
<sequence>MKGMWSLTNLTITKSHEKNNIPFFHHIASRQFFYLFSCAFCKEYYGFELSEDPLPLSRQVCPHCHHPLRERVSLHHTLFWDGTQWRDHEKHRYQVLVCRRCESLIASTAKSPVCLFCKQSETEPVTVGVDISWS</sequence>
<dbReference type="Proteomes" id="UP000184016">
    <property type="component" value="Unassembled WGS sequence"/>
</dbReference>